<dbReference type="OrthoDB" id="3179827at2"/>
<accession>M7NA30</accession>
<dbReference type="SUPFAM" id="SSF52058">
    <property type="entry name" value="L domain-like"/>
    <property type="match status" value="1"/>
</dbReference>
<feature type="domain" description="Secretion system C-terminal sorting" evidence="3">
    <location>
        <begin position="254"/>
        <end position="323"/>
    </location>
</feature>
<evidence type="ECO:0000256" key="2">
    <source>
        <dbReference type="SAM" id="SignalP"/>
    </source>
</evidence>
<keyword evidence="5" id="KW-1185">Reference proteome</keyword>
<dbReference type="EMBL" id="ANLA01000009">
    <property type="protein sequence ID" value="EMQ95313.1"/>
    <property type="molecule type" value="Genomic_DNA"/>
</dbReference>
<evidence type="ECO:0000259" key="3">
    <source>
        <dbReference type="Pfam" id="PF18962"/>
    </source>
</evidence>
<feature type="chain" id="PRO_5004081984" description="Secretion system C-terminal sorting domain-containing protein" evidence="2">
    <location>
        <begin position="21"/>
        <end position="324"/>
    </location>
</feature>
<dbReference type="InterPro" id="IPR026444">
    <property type="entry name" value="Secre_tail"/>
</dbReference>
<organism evidence="4 5">
    <name type="scientific">Xanthomarina gelatinilytica</name>
    <dbReference type="NCBI Taxonomy" id="1137281"/>
    <lineage>
        <taxon>Bacteria</taxon>
        <taxon>Pseudomonadati</taxon>
        <taxon>Bacteroidota</taxon>
        <taxon>Flavobacteriia</taxon>
        <taxon>Flavobacteriales</taxon>
        <taxon>Flavobacteriaceae</taxon>
        <taxon>Xanthomarina</taxon>
    </lineage>
</organism>
<evidence type="ECO:0000313" key="5">
    <source>
        <dbReference type="Proteomes" id="UP000012024"/>
    </source>
</evidence>
<feature type="signal peptide" evidence="2">
    <location>
        <begin position="1"/>
        <end position="20"/>
    </location>
</feature>
<dbReference type="NCBIfam" id="TIGR04183">
    <property type="entry name" value="Por_Secre_tail"/>
    <property type="match status" value="1"/>
</dbReference>
<dbReference type="Pfam" id="PF23952">
    <property type="entry name" value="LRR_EndoS"/>
    <property type="match status" value="1"/>
</dbReference>
<dbReference type="eggNOG" id="COG4886">
    <property type="taxonomic scope" value="Bacteria"/>
</dbReference>
<dbReference type="InterPro" id="IPR032675">
    <property type="entry name" value="LRR_dom_sf"/>
</dbReference>
<dbReference type="Gene3D" id="3.80.10.10">
    <property type="entry name" value="Ribonuclease Inhibitor"/>
    <property type="match status" value="1"/>
</dbReference>
<sequence>MKKIIYFFIAAVAFHYSSYAQYTAIPDGNFEQKLISGGIDTNPVADNQILTADAMAFTGELNIANSDIADISGIEAFLNITGINFNYNPDISSVNLSNNTSLLTVSGVGCANLASVNVSGLANLTTLNLRSCGLTSIDLSTNVALETLNLRKNNLVSLDLSQNVVVKDVDLKLNNLSIIDIRNGNQANMLHFDCDGNSSLTCMLFDDASLIDRDAHIVWFIDDLCACLVDNETECTTCLNTLNTNETAKMAFNMYPNPVNGALHIESYVNEADLTICSITGKVLLTTHLTKYDNIIDVSGLASGMYLARFSTEHQLDTKKLMIK</sequence>
<evidence type="ECO:0000313" key="4">
    <source>
        <dbReference type="EMBL" id="EMQ95313.1"/>
    </source>
</evidence>
<comment type="caution">
    <text evidence="4">The sequence shown here is derived from an EMBL/GenBank/DDBJ whole genome shotgun (WGS) entry which is preliminary data.</text>
</comment>
<dbReference type="AlphaFoldDB" id="M7NA30"/>
<keyword evidence="1 2" id="KW-0732">Signal</keyword>
<proteinExistence type="predicted"/>
<dbReference type="PATRIC" id="fig|1137281.3.peg.1426"/>
<evidence type="ECO:0000256" key="1">
    <source>
        <dbReference type="ARBA" id="ARBA00022729"/>
    </source>
</evidence>
<protein>
    <recommendedName>
        <fullName evidence="3">Secretion system C-terminal sorting domain-containing protein</fullName>
    </recommendedName>
</protein>
<dbReference type="RefSeq" id="WP_007649122.1">
    <property type="nucleotide sequence ID" value="NZ_ANLA01000009.1"/>
</dbReference>
<dbReference type="GeneID" id="98641306"/>
<reference evidence="4 5" key="1">
    <citation type="submission" date="2012-12" db="EMBL/GenBank/DDBJ databases">
        <title>Genome assembly of Formosa sp. AK20.</title>
        <authorList>
            <person name="Kumar R."/>
            <person name="Khatri I."/>
            <person name="Vaidya B."/>
            <person name="Subramanian S."/>
            <person name="Pinnaka A."/>
        </authorList>
    </citation>
    <scope>NUCLEOTIDE SEQUENCE [LARGE SCALE GENOMIC DNA]</scope>
    <source>
        <strain evidence="4 5">AK20</strain>
    </source>
</reference>
<dbReference type="Pfam" id="PF18962">
    <property type="entry name" value="Por_Secre_tail"/>
    <property type="match status" value="1"/>
</dbReference>
<name>M7NA30_9FLAO</name>
<gene>
    <name evidence="4" type="ORF">D778_02835</name>
</gene>
<dbReference type="Proteomes" id="UP000012024">
    <property type="component" value="Unassembled WGS sequence"/>
</dbReference>